<dbReference type="InterPro" id="IPR008928">
    <property type="entry name" value="6-hairpin_glycosidase_sf"/>
</dbReference>
<evidence type="ECO:0000256" key="1">
    <source>
        <dbReference type="SAM" id="MobiDB-lite"/>
    </source>
</evidence>
<feature type="domain" description="Glycosyl transferase family 1" evidence="2">
    <location>
        <begin position="225"/>
        <end position="403"/>
    </location>
</feature>
<organism evidence="4 5">
    <name type="scientific">Pricia mediterranea</name>
    <dbReference type="NCBI Taxonomy" id="3076079"/>
    <lineage>
        <taxon>Bacteria</taxon>
        <taxon>Pseudomonadati</taxon>
        <taxon>Bacteroidota</taxon>
        <taxon>Flavobacteriia</taxon>
        <taxon>Flavobacteriales</taxon>
        <taxon>Flavobacteriaceae</taxon>
        <taxon>Pricia</taxon>
    </lineage>
</organism>
<accession>A0ABU3L255</accession>
<dbReference type="EMBL" id="JAVTTP010000001">
    <property type="protein sequence ID" value="MDT7827492.1"/>
    <property type="molecule type" value="Genomic_DNA"/>
</dbReference>
<evidence type="ECO:0000313" key="5">
    <source>
        <dbReference type="Proteomes" id="UP001250656"/>
    </source>
</evidence>
<dbReference type="Gene3D" id="3.40.50.2000">
    <property type="entry name" value="Glycogen Phosphorylase B"/>
    <property type="match status" value="2"/>
</dbReference>
<protein>
    <submittedName>
        <fullName evidence="4">Glycosyltransferase</fullName>
        <ecNumber evidence="4">2.4.-.-</ecNumber>
    </submittedName>
</protein>
<feature type="region of interest" description="Disordered" evidence="1">
    <location>
        <begin position="1"/>
        <end position="20"/>
    </location>
</feature>
<dbReference type="PANTHER" id="PTHR12526:SF572">
    <property type="entry name" value="BLL5144 PROTEIN"/>
    <property type="match status" value="1"/>
</dbReference>
<proteinExistence type="predicted"/>
<name>A0ABU3L255_9FLAO</name>
<dbReference type="Pfam" id="PF00534">
    <property type="entry name" value="Glycos_transf_1"/>
    <property type="match status" value="1"/>
</dbReference>
<evidence type="ECO:0000259" key="3">
    <source>
        <dbReference type="Pfam" id="PF13439"/>
    </source>
</evidence>
<dbReference type="GO" id="GO:0016757">
    <property type="term" value="F:glycosyltransferase activity"/>
    <property type="evidence" value="ECO:0007669"/>
    <property type="project" value="UniProtKB-KW"/>
</dbReference>
<feature type="domain" description="Glycosyltransferase subfamily 4-like N-terminal" evidence="3">
    <location>
        <begin position="116"/>
        <end position="218"/>
    </location>
</feature>
<dbReference type="SUPFAM" id="SSF48208">
    <property type="entry name" value="Six-hairpin glycosidases"/>
    <property type="match status" value="1"/>
</dbReference>
<gene>
    <name evidence="4" type="ORF">RQM65_02290</name>
</gene>
<keyword evidence="4" id="KW-0808">Transferase</keyword>
<reference evidence="4 5" key="1">
    <citation type="submission" date="2023-09" db="EMBL/GenBank/DDBJ databases">
        <title>Novel taxa isolated from Blanes Bay.</title>
        <authorList>
            <person name="Rey-Velasco X."/>
            <person name="Lucena T."/>
        </authorList>
    </citation>
    <scope>NUCLEOTIDE SEQUENCE [LARGE SCALE GENOMIC DNA]</scope>
    <source>
        <strain evidence="4 5">S334</strain>
    </source>
</reference>
<dbReference type="InterPro" id="IPR028098">
    <property type="entry name" value="Glyco_trans_4-like_N"/>
</dbReference>
<dbReference type="RefSeq" id="WP_314012438.1">
    <property type="nucleotide sequence ID" value="NZ_JAVTTP010000001.1"/>
</dbReference>
<evidence type="ECO:0000313" key="4">
    <source>
        <dbReference type="EMBL" id="MDT7827492.1"/>
    </source>
</evidence>
<dbReference type="PANTHER" id="PTHR12526">
    <property type="entry name" value="GLYCOSYLTRANSFERASE"/>
    <property type="match status" value="1"/>
</dbReference>
<dbReference type="EC" id="2.4.-.-" evidence="4"/>
<dbReference type="Proteomes" id="UP001250656">
    <property type="component" value="Unassembled WGS sequence"/>
</dbReference>
<keyword evidence="5" id="KW-1185">Reference proteome</keyword>
<comment type="caution">
    <text evidence="4">The sequence shown here is derived from an EMBL/GenBank/DDBJ whole genome shotgun (WGS) entry which is preliminary data.</text>
</comment>
<sequence>MNDGMITESNSSTGKRKQENIRHVRKADYLPKLNVQKQIDRLLNEKGDRDEILMLSSFPPRECGIATYSLDLQKALSKAFGDTFKLNIYPLESGHSTFHYEHPVQGILNTDYALDFLQAAYYINARTEIKLVMVQHEFGLFHANEASFLEFLEYLDKPVLATFHTVLPEPSEELRNKVNQMAASVEGIVVMTRNSADILERDYGIDSDKITVISHGTHLVEYGSRRKLKRKYNLEGKTVLSTFGLLGPGKSIETTLDALPRILDEHPDVVFCIIGKTHPSLVKQHGEGYRDFLEQKVETLQIQDHVRFIDEFVPLDRLLEYLQLTDIYLFTSKDPNQAVSGTFAYALSCGCPVISTPIPHTLEVLQDNGAGAIFDFEDSWQLALHVNDLLNHPETLDEMRLNGLHHAVSSSWENAAIGHAELFSKTLGGELPLKYKKPELSVKHIKKMTDHMGIIQFSKINAPDIESGYTLDDNARALIAICQHYKLTRDFSDLKYIKIYFDFVFCCFRHDSTFLNYVDKEYRFTDQNYSVNLDDACGRAIWSLGYLLSMVRSLPDKYRAMEEKAKFVLEESITAMDKSRSPRALAFMIKGLYYYNHYEERDCVNEKVRLYADRLVSLYNKEADDTWLWFESYLTYGNAVLPEAVLMAYAMTLNPEYRKVARASFDFLLSRIMLDDSIRVISNKNWHKKGEPIQSEFLGGEQPIDVAYTILALQCFDTFFPNAEYDTKMEHAFAWFLGKNPLHQSVYNPCTGGCHDGLELENINLNQGAESTVSYLLARMAFENDKL</sequence>
<dbReference type="Pfam" id="PF13439">
    <property type="entry name" value="Glyco_transf_4"/>
    <property type="match status" value="1"/>
</dbReference>
<keyword evidence="4" id="KW-0328">Glycosyltransferase</keyword>
<dbReference type="InterPro" id="IPR001296">
    <property type="entry name" value="Glyco_trans_1"/>
</dbReference>
<evidence type="ECO:0000259" key="2">
    <source>
        <dbReference type="Pfam" id="PF00534"/>
    </source>
</evidence>
<dbReference type="SUPFAM" id="SSF53756">
    <property type="entry name" value="UDP-Glycosyltransferase/glycogen phosphorylase"/>
    <property type="match status" value="1"/>
</dbReference>